<feature type="transmembrane region" description="Helical" evidence="7">
    <location>
        <begin position="425"/>
        <end position="443"/>
    </location>
</feature>
<keyword evidence="5 7" id="KW-0472">Membrane</keyword>
<evidence type="ECO:0000313" key="9">
    <source>
        <dbReference type="EMBL" id="KAG5668692.1"/>
    </source>
</evidence>
<evidence type="ECO:0000256" key="5">
    <source>
        <dbReference type="ARBA" id="ARBA00023136"/>
    </source>
</evidence>
<organism evidence="9 10">
    <name type="scientific">Polypedilum vanderplanki</name>
    <name type="common">Sleeping chironomid midge</name>
    <dbReference type="NCBI Taxonomy" id="319348"/>
    <lineage>
        <taxon>Eukaryota</taxon>
        <taxon>Metazoa</taxon>
        <taxon>Ecdysozoa</taxon>
        <taxon>Arthropoda</taxon>
        <taxon>Hexapoda</taxon>
        <taxon>Insecta</taxon>
        <taxon>Pterygota</taxon>
        <taxon>Neoptera</taxon>
        <taxon>Endopterygota</taxon>
        <taxon>Diptera</taxon>
        <taxon>Nematocera</taxon>
        <taxon>Chironomoidea</taxon>
        <taxon>Chironomidae</taxon>
        <taxon>Chironominae</taxon>
        <taxon>Polypedilum</taxon>
        <taxon>Polypedilum</taxon>
    </lineage>
</organism>
<sequence>MKDKEEILAKMKLTDRKKKPRFLKSKQPAHRPSIQSNYSVISLSDVTEESLEVWRGLPQEIRQDPSLASFRKKHEKLLGTKNAIDEGKTRHDSNGDYDPLETYLSEDESPALKKNNELTVIKINKAPLADIESASPLEAETKFTFDKDQVDKAEEELNNNVTGHKQQNKYVKYFKQTLLIICWIVFTFFLMIKSEKELLFRQLAISEAEIKTYQLKELPINPRIKFIFKGAFLTDHYDATAKDYMQFYLTLHDADGNILRNISTIYSFATAELAELDHVKQIRRNKVIPLAQEDFDALHNENATMKVNFYTNLEESFSINIAYDPSPLNKDVGIICAAVVLCGLYVLIIWELVHRTFAAIVASTLAVGILAAMNERPTMHTIISWLDTETLLLLFGMMILVAVLAETGVFDYLAVYAFKITNGKVWPLIICLCVFTAVVSSFLDNVTTILLMTPVTIRLCEVMELNPVPILMITVIYSNIGGTATPVGDPPNVIIISNSYISKSGINFTNFTIHMTFGVILVMVQTYYQLRFKFKKVSDLRFTEPQDVQKLRHEITVWQRAAATLSAFSKDEEVVRKTLIKKVERLQRELKKKLTSGSVPTESYQATLEELQQKYPIKNKTLLIKSMVTLVFVISFFFLHSAPHIQKLSLGWTALLGAVLLLILYDREDMEAVLSHVEWATLLFFAALFVLMEALSELGLIEWIGKQAVTLITLAGENSRLAVAILIILWISALASAFVDNIPFTTMMIKIVISLSENESLNLPLQPLVWALALGACLGGNGTLIGASANVVCAGVAEQHGYKFTFVEFFKLGFPVMIGGIIVTTFYLMVCHVLFTWH</sequence>
<dbReference type="OrthoDB" id="7785461at2759"/>
<dbReference type="GO" id="GO:0016020">
    <property type="term" value="C:membrane"/>
    <property type="evidence" value="ECO:0007669"/>
    <property type="project" value="UniProtKB-SubCell"/>
</dbReference>
<evidence type="ECO:0000259" key="8">
    <source>
        <dbReference type="Pfam" id="PF03600"/>
    </source>
</evidence>
<feature type="domain" description="Citrate transporter-like" evidence="8">
    <location>
        <begin position="345"/>
        <end position="775"/>
    </location>
</feature>
<proteinExistence type="predicted"/>
<feature type="transmembrane region" description="Helical" evidence="7">
    <location>
        <begin position="812"/>
        <end position="835"/>
    </location>
</feature>
<dbReference type="Proteomes" id="UP001107558">
    <property type="component" value="Chromosome 4"/>
</dbReference>
<reference evidence="9" key="1">
    <citation type="submission" date="2021-03" db="EMBL/GenBank/DDBJ databases">
        <title>Chromosome level genome of the anhydrobiotic midge Polypedilum vanderplanki.</title>
        <authorList>
            <person name="Yoshida Y."/>
            <person name="Kikawada T."/>
            <person name="Gusev O."/>
        </authorList>
    </citation>
    <scope>NUCLEOTIDE SEQUENCE</scope>
    <source>
        <strain evidence="9">NIAS01</strain>
        <tissue evidence="9">Whole body or cell culture</tissue>
    </source>
</reference>
<comment type="caution">
    <text evidence="9">The sequence shown here is derived from an EMBL/GenBank/DDBJ whole genome shotgun (WGS) entry which is preliminary data.</text>
</comment>
<keyword evidence="2" id="KW-0813">Transport</keyword>
<feature type="transmembrane region" description="Helical" evidence="7">
    <location>
        <begin position="332"/>
        <end position="350"/>
    </location>
</feature>
<feature type="transmembrane region" description="Helical" evidence="7">
    <location>
        <begin position="677"/>
        <end position="701"/>
    </location>
</feature>
<dbReference type="InterPro" id="IPR051475">
    <property type="entry name" value="Diverse_Ion_Transporter"/>
</dbReference>
<protein>
    <recommendedName>
        <fullName evidence="8">Citrate transporter-like domain-containing protein</fullName>
    </recommendedName>
</protein>
<evidence type="ECO:0000256" key="7">
    <source>
        <dbReference type="SAM" id="Phobius"/>
    </source>
</evidence>
<dbReference type="PANTHER" id="PTHR43568:SF1">
    <property type="entry name" value="P PROTEIN"/>
    <property type="match status" value="1"/>
</dbReference>
<accession>A0A9J6BFN4</accession>
<dbReference type="InterPro" id="IPR004680">
    <property type="entry name" value="Cit_transptr-like_dom"/>
</dbReference>
<evidence type="ECO:0000256" key="1">
    <source>
        <dbReference type="ARBA" id="ARBA00004141"/>
    </source>
</evidence>
<evidence type="ECO:0000256" key="4">
    <source>
        <dbReference type="ARBA" id="ARBA00022989"/>
    </source>
</evidence>
<keyword evidence="6" id="KW-0175">Coiled coil</keyword>
<evidence type="ECO:0000256" key="6">
    <source>
        <dbReference type="SAM" id="Coils"/>
    </source>
</evidence>
<dbReference type="GO" id="GO:0055085">
    <property type="term" value="P:transmembrane transport"/>
    <property type="evidence" value="ECO:0007669"/>
    <property type="project" value="InterPro"/>
</dbReference>
<dbReference type="PANTHER" id="PTHR43568">
    <property type="entry name" value="P PROTEIN"/>
    <property type="match status" value="1"/>
</dbReference>
<evidence type="ECO:0000256" key="3">
    <source>
        <dbReference type="ARBA" id="ARBA00022692"/>
    </source>
</evidence>
<dbReference type="EMBL" id="JADBJN010000004">
    <property type="protein sequence ID" value="KAG5668692.1"/>
    <property type="molecule type" value="Genomic_DNA"/>
</dbReference>
<feature type="transmembrane region" description="Helical" evidence="7">
    <location>
        <begin position="357"/>
        <end position="373"/>
    </location>
</feature>
<keyword evidence="3 7" id="KW-0812">Transmembrane</keyword>
<comment type="subcellular location">
    <subcellularLocation>
        <location evidence="1">Membrane</location>
        <topology evidence="1">Multi-pass membrane protein</topology>
    </subcellularLocation>
</comment>
<feature type="transmembrane region" description="Helical" evidence="7">
    <location>
        <begin position="173"/>
        <end position="192"/>
    </location>
</feature>
<feature type="transmembrane region" description="Helical" evidence="7">
    <location>
        <begin position="508"/>
        <end position="528"/>
    </location>
</feature>
<feature type="transmembrane region" description="Helical" evidence="7">
    <location>
        <begin position="648"/>
        <end position="665"/>
    </location>
</feature>
<keyword evidence="4 7" id="KW-1133">Transmembrane helix</keyword>
<dbReference type="AlphaFoldDB" id="A0A9J6BFN4"/>
<feature type="transmembrane region" description="Helical" evidence="7">
    <location>
        <begin position="622"/>
        <end position="642"/>
    </location>
</feature>
<feature type="transmembrane region" description="Helical" evidence="7">
    <location>
        <begin position="721"/>
        <end position="739"/>
    </location>
</feature>
<feature type="transmembrane region" description="Helical" evidence="7">
    <location>
        <begin position="393"/>
        <end position="418"/>
    </location>
</feature>
<keyword evidence="10" id="KW-1185">Reference proteome</keyword>
<feature type="coiled-coil region" evidence="6">
    <location>
        <begin position="569"/>
        <end position="596"/>
    </location>
</feature>
<gene>
    <name evidence="9" type="ORF">PVAND_016621</name>
</gene>
<evidence type="ECO:0000313" key="10">
    <source>
        <dbReference type="Proteomes" id="UP001107558"/>
    </source>
</evidence>
<name>A0A9J6BFN4_POLVA</name>
<dbReference type="CDD" id="cd01116">
    <property type="entry name" value="P_permease"/>
    <property type="match status" value="1"/>
</dbReference>
<dbReference type="Pfam" id="PF03600">
    <property type="entry name" value="CitMHS"/>
    <property type="match status" value="1"/>
</dbReference>
<evidence type="ECO:0000256" key="2">
    <source>
        <dbReference type="ARBA" id="ARBA00022448"/>
    </source>
</evidence>